<feature type="transmembrane region" description="Helical" evidence="10">
    <location>
        <begin position="429"/>
        <end position="451"/>
    </location>
</feature>
<evidence type="ECO:0000256" key="9">
    <source>
        <dbReference type="SAM" id="MobiDB-lite"/>
    </source>
</evidence>
<dbReference type="InterPro" id="IPR052192">
    <property type="entry name" value="Insect_Ionotropic_Sensory_Rcpt"/>
</dbReference>
<protein>
    <recommendedName>
        <fullName evidence="11">Ionotropic glutamate receptor C-terminal domain-containing protein</fullName>
    </recommendedName>
</protein>
<organism evidence="12 13">
    <name type="scientific">Petrolisthes manimaculis</name>
    <dbReference type="NCBI Taxonomy" id="1843537"/>
    <lineage>
        <taxon>Eukaryota</taxon>
        <taxon>Metazoa</taxon>
        <taxon>Ecdysozoa</taxon>
        <taxon>Arthropoda</taxon>
        <taxon>Crustacea</taxon>
        <taxon>Multicrustacea</taxon>
        <taxon>Malacostraca</taxon>
        <taxon>Eumalacostraca</taxon>
        <taxon>Eucarida</taxon>
        <taxon>Decapoda</taxon>
        <taxon>Pleocyemata</taxon>
        <taxon>Anomura</taxon>
        <taxon>Galatheoidea</taxon>
        <taxon>Porcellanidae</taxon>
        <taxon>Petrolisthes</taxon>
    </lineage>
</organism>
<evidence type="ECO:0000256" key="6">
    <source>
        <dbReference type="ARBA" id="ARBA00023136"/>
    </source>
</evidence>
<dbReference type="PANTHER" id="PTHR42643">
    <property type="entry name" value="IONOTROPIC RECEPTOR 20A-RELATED"/>
    <property type="match status" value="1"/>
</dbReference>
<evidence type="ECO:0000256" key="8">
    <source>
        <dbReference type="ARBA" id="ARBA00023180"/>
    </source>
</evidence>
<gene>
    <name evidence="12" type="ORF">Pmani_007432</name>
</gene>
<dbReference type="Gene3D" id="1.10.287.70">
    <property type="match status" value="1"/>
</dbReference>
<dbReference type="GO" id="GO:0015276">
    <property type="term" value="F:ligand-gated monoatomic ion channel activity"/>
    <property type="evidence" value="ECO:0007669"/>
    <property type="project" value="InterPro"/>
</dbReference>
<evidence type="ECO:0000256" key="10">
    <source>
        <dbReference type="SAM" id="Phobius"/>
    </source>
</evidence>
<feature type="domain" description="Ionotropic glutamate receptor C-terminal" evidence="11">
    <location>
        <begin position="157"/>
        <end position="437"/>
    </location>
</feature>
<keyword evidence="8" id="KW-0325">Glycoprotein</keyword>
<feature type="region of interest" description="Disordered" evidence="9">
    <location>
        <begin position="36"/>
        <end position="75"/>
    </location>
</feature>
<evidence type="ECO:0000256" key="7">
    <source>
        <dbReference type="ARBA" id="ARBA00023170"/>
    </source>
</evidence>
<feature type="transmembrane region" description="Helical" evidence="10">
    <location>
        <begin position="156"/>
        <end position="183"/>
    </location>
</feature>
<keyword evidence="6 10" id="KW-0472">Membrane</keyword>
<keyword evidence="7" id="KW-0675">Receptor</keyword>
<comment type="caution">
    <text evidence="12">The sequence shown here is derived from an EMBL/GenBank/DDBJ whole genome shotgun (WGS) entry which is preliminary data.</text>
</comment>
<evidence type="ECO:0000256" key="2">
    <source>
        <dbReference type="ARBA" id="ARBA00008685"/>
    </source>
</evidence>
<dbReference type="Pfam" id="PF00060">
    <property type="entry name" value="Lig_chan"/>
    <property type="match status" value="1"/>
</dbReference>
<keyword evidence="4 10" id="KW-0812">Transmembrane</keyword>
<dbReference type="GO" id="GO:0050906">
    <property type="term" value="P:detection of stimulus involved in sensory perception"/>
    <property type="evidence" value="ECO:0007669"/>
    <property type="project" value="UniProtKB-ARBA"/>
</dbReference>
<evidence type="ECO:0000313" key="12">
    <source>
        <dbReference type="EMBL" id="KAK4321805.1"/>
    </source>
</evidence>
<feature type="compositionally biased region" description="Low complexity" evidence="9">
    <location>
        <begin position="59"/>
        <end position="72"/>
    </location>
</feature>
<evidence type="ECO:0000256" key="3">
    <source>
        <dbReference type="ARBA" id="ARBA00022475"/>
    </source>
</evidence>
<evidence type="ECO:0000259" key="11">
    <source>
        <dbReference type="Pfam" id="PF00060"/>
    </source>
</evidence>
<evidence type="ECO:0000256" key="4">
    <source>
        <dbReference type="ARBA" id="ARBA00022692"/>
    </source>
</evidence>
<dbReference type="InterPro" id="IPR001320">
    <property type="entry name" value="Iontro_rcpt_C"/>
</dbReference>
<evidence type="ECO:0000256" key="5">
    <source>
        <dbReference type="ARBA" id="ARBA00022989"/>
    </source>
</evidence>
<keyword evidence="5 10" id="KW-1133">Transmembrane helix</keyword>
<accession>A0AAE1Q914</accession>
<dbReference type="EMBL" id="JAWZYT010000559">
    <property type="protein sequence ID" value="KAK4321805.1"/>
    <property type="molecule type" value="Genomic_DNA"/>
</dbReference>
<dbReference type="GO" id="GO:0005886">
    <property type="term" value="C:plasma membrane"/>
    <property type="evidence" value="ECO:0007669"/>
    <property type="project" value="UniProtKB-SubCell"/>
</dbReference>
<feature type="transmembrane region" description="Helical" evidence="10">
    <location>
        <begin position="227"/>
        <end position="245"/>
    </location>
</feature>
<dbReference type="SUPFAM" id="SSF53850">
    <property type="entry name" value="Periplasmic binding protein-like II"/>
    <property type="match status" value="1"/>
</dbReference>
<name>A0AAE1Q914_9EUCA</name>
<dbReference type="Gene3D" id="3.40.190.10">
    <property type="entry name" value="Periplasmic binding protein-like II"/>
    <property type="match status" value="1"/>
</dbReference>
<comment type="similarity">
    <text evidence="2">Belongs to the glutamate-gated ion channel (TC 1.A.10.1) family.</text>
</comment>
<keyword evidence="13" id="KW-1185">Reference proteome</keyword>
<dbReference type="PANTHER" id="PTHR42643:SF24">
    <property type="entry name" value="IONOTROPIC RECEPTOR 60A"/>
    <property type="match status" value="1"/>
</dbReference>
<evidence type="ECO:0000313" key="13">
    <source>
        <dbReference type="Proteomes" id="UP001292094"/>
    </source>
</evidence>
<proteinExistence type="inferred from homology"/>
<comment type="subcellular location">
    <subcellularLocation>
        <location evidence="1">Cell membrane</location>
        <topology evidence="1">Multi-pass membrane protein</topology>
    </subcellularLocation>
</comment>
<reference evidence="12" key="1">
    <citation type="submission" date="2023-11" db="EMBL/GenBank/DDBJ databases">
        <title>Genome assemblies of two species of porcelain crab, Petrolisthes cinctipes and Petrolisthes manimaculis (Anomura: Porcellanidae).</title>
        <authorList>
            <person name="Angst P."/>
        </authorList>
    </citation>
    <scope>NUCLEOTIDE SEQUENCE</scope>
    <source>
        <strain evidence="12">PB745_02</strain>
        <tissue evidence="12">Gill</tissue>
    </source>
</reference>
<evidence type="ECO:0000256" key="1">
    <source>
        <dbReference type="ARBA" id="ARBA00004651"/>
    </source>
</evidence>
<sequence length="455" mass="51392">MNETNICNITSSNEVSQLKDLISSLAEQVSELKLQDQQQFPAYSPSPRCHRSRSRDSRNTSNNSTNSNSNFNGRYATREEPERSWGLKEANGQYSGIVGQLQREEYDMCTLITISPDRNKVMSHARAYPSDAFTLISLKPALLPKYLSFVRPFSSIVWSSLVIGAVVFGLTLLVIQWVLVWAINKVGGGDVGEKETTSTTSQLFIWAALVGQSSTEVSENLTGRMLAGWWLVVCLVIITAFRSSLIAHLTVQGREAPIDSFEDMISRPGWEWAVEYWTLKGIIYDYFSKHPSPVVQQIFREMESLSLEEAVEKIQQGSYSFITFKNQISIKIASFYTDSQGQTPFYISVGGVFTLPDYGWGFRRGAPFHRIFQHTFLQFGESGIVNKWFDELMASRVKTNREAAALKTNIVVSKESEILTLGLNHLQGAFYILFMGFLVTLFTLLVEILVYNHQH</sequence>
<dbReference type="Proteomes" id="UP001292094">
    <property type="component" value="Unassembled WGS sequence"/>
</dbReference>
<dbReference type="AlphaFoldDB" id="A0AAE1Q914"/>
<keyword evidence="3" id="KW-1003">Cell membrane</keyword>